<name>A0A7N2L2I5_QUELO</name>
<evidence type="ECO:0000256" key="4">
    <source>
        <dbReference type="ARBA" id="ARBA00023054"/>
    </source>
</evidence>
<evidence type="ECO:0000313" key="9">
    <source>
        <dbReference type="Proteomes" id="UP000594261"/>
    </source>
</evidence>
<keyword evidence="4 6" id="KW-0175">Coiled coil</keyword>
<dbReference type="Gramene" id="QL02p095373:mrna">
    <property type="protein sequence ID" value="QL02p095373:mrna"/>
    <property type="gene ID" value="QL02p095373"/>
</dbReference>
<reference evidence="8" key="2">
    <citation type="submission" date="2021-01" db="UniProtKB">
        <authorList>
            <consortium name="EnsemblPlants"/>
        </authorList>
    </citation>
    <scope>IDENTIFICATION</scope>
</reference>
<evidence type="ECO:0000256" key="5">
    <source>
        <dbReference type="ARBA" id="ARBA00023089"/>
    </source>
</evidence>
<dbReference type="GO" id="GO:0030154">
    <property type="term" value="P:cell differentiation"/>
    <property type="evidence" value="ECO:0007669"/>
    <property type="project" value="UniProtKB-KW"/>
</dbReference>
<dbReference type="GO" id="GO:0009908">
    <property type="term" value="P:flower development"/>
    <property type="evidence" value="ECO:0007669"/>
    <property type="project" value="UniProtKB-KW"/>
</dbReference>
<keyword evidence="3" id="KW-0221">Differentiation</keyword>
<feature type="region of interest" description="Disordered" evidence="7">
    <location>
        <begin position="1"/>
        <end position="37"/>
    </location>
</feature>
<dbReference type="AlphaFoldDB" id="A0A7N2L2I5"/>
<evidence type="ECO:0000256" key="3">
    <source>
        <dbReference type="ARBA" id="ARBA00022782"/>
    </source>
</evidence>
<reference evidence="9" key="1">
    <citation type="journal article" date="2016" name="G3 (Bethesda)">
        <title>First Draft Assembly and Annotation of the Genome of a California Endemic Oak Quercus lobata Nee (Fagaceae).</title>
        <authorList>
            <person name="Sork V.L."/>
            <person name="Fitz-Gibbon S.T."/>
            <person name="Puiu D."/>
            <person name="Crepeau M."/>
            <person name="Gugger P.F."/>
            <person name="Sherman R."/>
            <person name="Stevens K."/>
            <person name="Langley C.H."/>
            <person name="Pellegrini M."/>
            <person name="Salzberg S.L."/>
        </authorList>
    </citation>
    <scope>NUCLEOTIDE SEQUENCE [LARGE SCALE GENOMIC DNA]</scope>
    <source>
        <strain evidence="9">cv. SW786</strain>
    </source>
</reference>
<comment type="similarity">
    <text evidence="1">Belongs to the FLX family.</text>
</comment>
<feature type="coiled-coil region" evidence="6">
    <location>
        <begin position="129"/>
        <end position="229"/>
    </location>
</feature>
<evidence type="ECO:0000256" key="6">
    <source>
        <dbReference type="SAM" id="Coils"/>
    </source>
</evidence>
<keyword evidence="9" id="KW-1185">Reference proteome</keyword>
<gene>
    <name evidence="8" type="primary">LOC115977340</name>
</gene>
<dbReference type="InterPro" id="IPR040353">
    <property type="entry name" value="FLX/FLX-like"/>
</dbReference>
<dbReference type="PANTHER" id="PTHR33405">
    <property type="entry name" value="PROTEIN FLX-LIKE 2"/>
    <property type="match status" value="1"/>
</dbReference>
<dbReference type="InParanoid" id="A0A7N2L2I5"/>
<dbReference type="GeneID" id="115977340"/>
<evidence type="ECO:0000256" key="7">
    <source>
        <dbReference type="SAM" id="MobiDB-lite"/>
    </source>
</evidence>
<evidence type="ECO:0008006" key="10">
    <source>
        <dbReference type="Google" id="ProtNLM"/>
    </source>
</evidence>
<proteinExistence type="inferred from homology"/>
<sequence>MASRGQIPHSFERRPVQAPGMMRHGPFPGLGSAAGQRSLEPLPPPDLLENKIAVQAAEIEQLTGENRRLAASQLTLRRELVGAQQEVQRVRAHIASIQTESDLQIRILVDKIAKKEADIRAGEGVKKELQQAHKEAQSLVAARQELTVQIQKVTQELQKARTDVKNIPDLHAELDSLRQEHQRLRSTFEYEKGKNIEQVEQMQAMEKNLFGMAREVEKLRAEVLNAEKRALAPSPYGGSYMHPDLSYPPPPIQGGGAGAYIDSYGRPLVQMAVGPAGGGMIPYSSGHGVPSSVVAVPSAGGGALWGGAYDPSLTQR</sequence>
<organism evidence="8 9">
    <name type="scientific">Quercus lobata</name>
    <name type="common">Valley oak</name>
    <dbReference type="NCBI Taxonomy" id="97700"/>
    <lineage>
        <taxon>Eukaryota</taxon>
        <taxon>Viridiplantae</taxon>
        <taxon>Streptophyta</taxon>
        <taxon>Embryophyta</taxon>
        <taxon>Tracheophyta</taxon>
        <taxon>Spermatophyta</taxon>
        <taxon>Magnoliopsida</taxon>
        <taxon>eudicotyledons</taxon>
        <taxon>Gunneridae</taxon>
        <taxon>Pentapetalae</taxon>
        <taxon>rosids</taxon>
        <taxon>fabids</taxon>
        <taxon>Fagales</taxon>
        <taxon>Fagaceae</taxon>
        <taxon>Quercus</taxon>
    </lineage>
</organism>
<dbReference type="EnsemblPlants" id="QL02p095373:mrna">
    <property type="protein sequence ID" value="QL02p095373:mrna"/>
    <property type="gene ID" value="QL02p095373"/>
</dbReference>
<dbReference type="PANTHER" id="PTHR33405:SF18">
    <property type="entry name" value="PROTEIN FLX-LIKE 4"/>
    <property type="match status" value="1"/>
</dbReference>
<evidence type="ECO:0000313" key="8">
    <source>
        <dbReference type="EnsemblPlants" id="QL02p095373:mrna"/>
    </source>
</evidence>
<keyword evidence="2" id="KW-0217">Developmental protein</keyword>
<accession>A0A7N2L2I5</accession>
<dbReference type="Proteomes" id="UP000594261">
    <property type="component" value="Chromosome 2"/>
</dbReference>
<evidence type="ECO:0000256" key="1">
    <source>
        <dbReference type="ARBA" id="ARBA00005405"/>
    </source>
</evidence>
<dbReference type="RefSeq" id="XP_030955015.1">
    <property type="nucleotide sequence ID" value="XM_031099155.1"/>
</dbReference>
<dbReference type="OMA" id="DSYQRSH"/>
<keyword evidence="5" id="KW-0287">Flowering</keyword>
<evidence type="ECO:0000256" key="2">
    <source>
        <dbReference type="ARBA" id="ARBA00022473"/>
    </source>
</evidence>
<dbReference type="OrthoDB" id="1899348at2759"/>
<dbReference type="KEGG" id="qlo:115977340"/>
<protein>
    <recommendedName>
        <fullName evidence="10">Protein FLX-like 4</fullName>
    </recommendedName>
</protein>